<comment type="caution">
    <text evidence="2">The sequence shown here is derived from an EMBL/GenBank/DDBJ whole genome shotgun (WGS) entry which is preliminary data.</text>
</comment>
<proteinExistence type="predicted"/>
<organism evidence="2 3">
    <name type="scientific">Cryptolaemus montrouzieri</name>
    <dbReference type="NCBI Taxonomy" id="559131"/>
    <lineage>
        <taxon>Eukaryota</taxon>
        <taxon>Metazoa</taxon>
        <taxon>Ecdysozoa</taxon>
        <taxon>Arthropoda</taxon>
        <taxon>Hexapoda</taxon>
        <taxon>Insecta</taxon>
        <taxon>Pterygota</taxon>
        <taxon>Neoptera</taxon>
        <taxon>Endopterygota</taxon>
        <taxon>Coleoptera</taxon>
        <taxon>Polyphaga</taxon>
        <taxon>Cucujiformia</taxon>
        <taxon>Coccinelloidea</taxon>
        <taxon>Coccinellidae</taxon>
        <taxon>Scymninae</taxon>
        <taxon>Scymnini</taxon>
        <taxon>Cryptolaemus</taxon>
    </lineage>
</organism>
<feature type="compositionally biased region" description="Acidic residues" evidence="1">
    <location>
        <begin position="121"/>
        <end position="131"/>
    </location>
</feature>
<name>A0ABD2P4D7_9CUCU</name>
<evidence type="ECO:0000256" key="1">
    <source>
        <dbReference type="SAM" id="MobiDB-lite"/>
    </source>
</evidence>
<dbReference type="EMBL" id="JABFTP020000175">
    <property type="protein sequence ID" value="KAL3285455.1"/>
    <property type="molecule type" value="Genomic_DNA"/>
</dbReference>
<keyword evidence="3" id="KW-1185">Reference proteome</keyword>
<evidence type="ECO:0000313" key="3">
    <source>
        <dbReference type="Proteomes" id="UP001516400"/>
    </source>
</evidence>
<gene>
    <name evidence="2" type="ORF">HHI36_024242</name>
</gene>
<protein>
    <submittedName>
        <fullName evidence="2">Uncharacterized protein</fullName>
    </submittedName>
</protein>
<dbReference type="AlphaFoldDB" id="A0ABD2P4D7"/>
<sequence length="320" mass="36940">MCSKIQNQEALLTITNSNEKNTQVSIGPLDVIEIYPADIDNVIESPNVSSIPKNSTVDNLLKENLKNLRLEHLNKEEYNSIRKLCYEYRDVFHCSKIPLKTESLANNVDDEEIAELLEDATEAEMSESDMEDLLKTLDPENQNEKKKRIEKRRDVPTVGSDTGKDPLYQDKGISEMDVDEQTIHSSNSTTEDSSPIKISSDVIDSKPNQYFIHEVYNNPKPVKKETIGKIQRFHVQVSRDNNANEIKKFLKEYTADKKRYYFHFTSENLFKTFSTVVNNIFNRDGPEIIYCTERREFLEDGDLIKEAIQNQHEGKTNHRG</sequence>
<feature type="compositionally biased region" description="Basic and acidic residues" evidence="1">
    <location>
        <begin position="162"/>
        <end position="174"/>
    </location>
</feature>
<reference evidence="2 3" key="1">
    <citation type="journal article" date="2021" name="BMC Biol.">
        <title>Horizontally acquired antibacterial genes associated with adaptive radiation of ladybird beetles.</title>
        <authorList>
            <person name="Li H.S."/>
            <person name="Tang X.F."/>
            <person name="Huang Y.H."/>
            <person name="Xu Z.Y."/>
            <person name="Chen M.L."/>
            <person name="Du X.Y."/>
            <person name="Qiu B.Y."/>
            <person name="Chen P.T."/>
            <person name="Zhang W."/>
            <person name="Slipinski A."/>
            <person name="Escalona H.E."/>
            <person name="Waterhouse R.M."/>
            <person name="Zwick A."/>
            <person name="Pang H."/>
        </authorList>
    </citation>
    <scope>NUCLEOTIDE SEQUENCE [LARGE SCALE GENOMIC DNA]</scope>
    <source>
        <strain evidence="2">SYSU2018</strain>
    </source>
</reference>
<accession>A0ABD2P4D7</accession>
<feature type="compositionally biased region" description="Basic and acidic residues" evidence="1">
    <location>
        <begin position="132"/>
        <end position="144"/>
    </location>
</feature>
<evidence type="ECO:0000313" key="2">
    <source>
        <dbReference type="EMBL" id="KAL3285455.1"/>
    </source>
</evidence>
<feature type="region of interest" description="Disordered" evidence="1">
    <location>
        <begin position="121"/>
        <end position="198"/>
    </location>
</feature>
<dbReference type="Proteomes" id="UP001516400">
    <property type="component" value="Unassembled WGS sequence"/>
</dbReference>
<feature type="compositionally biased region" description="Polar residues" evidence="1">
    <location>
        <begin position="183"/>
        <end position="197"/>
    </location>
</feature>